<dbReference type="GO" id="GO:0002132">
    <property type="term" value="P:wobble position uridine ribose methylation"/>
    <property type="evidence" value="ECO:0007669"/>
    <property type="project" value="TreeGrafter"/>
</dbReference>
<comment type="catalytic activity">
    <reaction evidence="6">
        <text>cytidine(34) in tRNA + S-adenosyl-L-methionine = 2'-O-methylcytidine(34) in tRNA + S-adenosyl-L-homocysteine + H(+)</text>
        <dbReference type="Rhea" id="RHEA:43084"/>
        <dbReference type="Rhea" id="RHEA-COMP:10331"/>
        <dbReference type="Rhea" id="RHEA-COMP:10332"/>
        <dbReference type="ChEBI" id="CHEBI:15378"/>
        <dbReference type="ChEBI" id="CHEBI:57856"/>
        <dbReference type="ChEBI" id="CHEBI:59789"/>
        <dbReference type="ChEBI" id="CHEBI:74495"/>
        <dbReference type="ChEBI" id="CHEBI:82748"/>
        <dbReference type="EC" id="2.1.1.207"/>
    </reaction>
</comment>
<evidence type="ECO:0000313" key="10">
    <source>
        <dbReference type="Proteomes" id="UP000324973"/>
    </source>
</evidence>
<dbReference type="Gene3D" id="3.40.1280.10">
    <property type="match status" value="1"/>
</dbReference>
<gene>
    <name evidence="6" type="primary">trmL</name>
    <name evidence="9" type="ORF">FZO89_08320</name>
</gene>
<dbReference type="GO" id="GO:0042802">
    <property type="term" value="F:identical protein binding"/>
    <property type="evidence" value="ECO:0007669"/>
    <property type="project" value="UniProtKB-ARBA"/>
</dbReference>
<dbReference type="InterPro" id="IPR001537">
    <property type="entry name" value="SpoU_MeTrfase"/>
</dbReference>
<feature type="domain" description="tRNA/rRNA methyltransferase SpoU type" evidence="8">
    <location>
        <begin position="17"/>
        <end position="154"/>
    </location>
</feature>
<dbReference type="GO" id="GO:0141098">
    <property type="term" value="F:tRNA (cytidine(34)-2'-O)-methyltransferase activity"/>
    <property type="evidence" value="ECO:0007669"/>
    <property type="project" value="RHEA"/>
</dbReference>
<comment type="catalytic activity">
    <reaction evidence="6">
        <text>5-carboxymethylaminomethyluridine(34) in tRNA(Leu) + S-adenosyl-L-methionine = 5-carboxymethylaminomethyl-2'-O-methyluridine(34) in tRNA(Leu) + S-adenosyl-L-homocysteine + H(+)</text>
        <dbReference type="Rhea" id="RHEA:43088"/>
        <dbReference type="Rhea" id="RHEA-COMP:10333"/>
        <dbReference type="Rhea" id="RHEA-COMP:10334"/>
        <dbReference type="ChEBI" id="CHEBI:15378"/>
        <dbReference type="ChEBI" id="CHEBI:57856"/>
        <dbReference type="ChEBI" id="CHEBI:59789"/>
        <dbReference type="ChEBI" id="CHEBI:74508"/>
        <dbReference type="ChEBI" id="CHEBI:74511"/>
        <dbReference type="EC" id="2.1.1.207"/>
    </reaction>
</comment>
<dbReference type="PANTHER" id="PTHR42971">
    <property type="entry name" value="TRNA (CYTIDINE(34)-2'-O)-METHYLTRANSFERASE"/>
    <property type="match status" value="1"/>
</dbReference>
<feature type="binding site" evidence="6 7">
    <location>
        <position position="135"/>
    </location>
    <ligand>
        <name>S-adenosyl-L-methionine</name>
        <dbReference type="ChEBI" id="CHEBI:59789"/>
    </ligand>
</feature>
<evidence type="ECO:0000256" key="2">
    <source>
        <dbReference type="ARBA" id="ARBA00022603"/>
    </source>
</evidence>
<comment type="caution">
    <text evidence="9">The sequence shown here is derived from an EMBL/GenBank/DDBJ whole genome shotgun (WGS) entry which is preliminary data.</text>
</comment>
<dbReference type="EC" id="2.1.1.207" evidence="6"/>
<dbReference type="FunFam" id="3.40.1280.10:FF:000002">
    <property type="entry name" value="Peptidylprolyl isomerase"/>
    <property type="match status" value="1"/>
</dbReference>
<protein>
    <recommendedName>
        <fullName evidence="6">tRNA (cytidine(34)-2'-O)-methyltransferase</fullName>
        <ecNumber evidence="6">2.1.1.207</ecNumber>
    </recommendedName>
    <alternativeName>
        <fullName evidence="6">tRNA (cytidine/uridine-2'-O-)-methyltransferase TrmL</fullName>
    </alternativeName>
</protein>
<dbReference type="GO" id="GO:0003723">
    <property type="term" value="F:RNA binding"/>
    <property type="evidence" value="ECO:0007669"/>
    <property type="project" value="InterPro"/>
</dbReference>
<sequence>MRENARNAATRHPVFDLLLHQPEIPPNTGNVIRLCANTGARLHLVRPLGFDLDDRQLRRAGLDYHEYATLRVHDSLEAALAAIAPPRLFALSARNSMRYDAPRYAAGDAFLFGSETRGLPDGVLARIAPERRLRLPMQPGNRSLNLSNAVAVVAFEAWRQLGFPGGT</sequence>
<keyword evidence="4 6" id="KW-0949">S-adenosyl-L-methionine</keyword>
<dbReference type="HAMAP" id="MF_01885">
    <property type="entry name" value="tRNA_methyltr_TrmL"/>
    <property type="match status" value="1"/>
</dbReference>
<feature type="binding site" evidence="6 7">
    <location>
        <position position="143"/>
    </location>
    <ligand>
        <name>S-adenosyl-L-methionine</name>
        <dbReference type="ChEBI" id="CHEBI:59789"/>
    </ligand>
</feature>
<dbReference type="AlphaFoldDB" id="A0A5D4XS67"/>
<dbReference type="CDD" id="cd18094">
    <property type="entry name" value="SpoU-like_TrmL"/>
    <property type="match status" value="1"/>
</dbReference>
<organism evidence="9 10">
    <name type="scientific">Luteimonas viscosa</name>
    <dbReference type="NCBI Taxonomy" id="1132694"/>
    <lineage>
        <taxon>Bacteria</taxon>
        <taxon>Pseudomonadati</taxon>
        <taxon>Pseudomonadota</taxon>
        <taxon>Gammaproteobacteria</taxon>
        <taxon>Lysobacterales</taxon>
        <taxon>Lysobacteraceae</taxon>
        <taxon>Luteimonas</taxon>
    </lineage>
</organism>
<keyword evidence="1 6" id="KW-0963">Cytoplasm</keyword>
<feature type="binding site" evidence="6 7">
    <location>
        <position position="91"/>
    </location>
    <ligand>
        <name>S-adenosyl-L-methionine</name>
        <dbReference type="ChEBI" id="CHEBI:59789"/>
    </ligand>
</feature>
<comment type="function">
    <text evidence="6">Methylates the ribose at the nucleotide 34 wobble position in the two leucyl isoacceptors tRNA(Leu)(CmAA) and tRNA(Leu)(cmnm5UmAA). Catalyzes the methyl transfer from S-adenosyl-L-methionine to the 2'-OH of the wobble nucleotide.</text>
</comment>
<evidence type="ECO:0000256" key="1">
    <source>
        <dbReference type="ARBA" id="ARBA00022490"/>
    </source>
</evidence>
<dbReference type="GO" id="GO:0002131">
    <property type="term" value="P:wobble position cytosine ribose methylation"/>
    <property type="evidence" value="ECO:0007669"/>
    <property type="project" value="TreeGrafter"/>
</dbReference>
<dbReference type="SUPFAM" id="SSF75217">
    <property type="entry name" value="alpha/beta knot"/>
    <property type="match status" value="1"/>
</dbReference>
<comment type="subcellular location">
    <subcellularLocation>
        <location evidence="6">Cytoplasm</location>
    </subcellularLocation>
</comment>
<dbReference type="PIRSF" id="PIRSF029256">
    <property type="entry name" value="SpoU_TrmH_prd"/>
    <property type="match status" value="1"/>
</dbReference>
<dbReference type="Pfam" id="PF00588">
    <property type="entry name" value="SpoU_methylase"/>
    <property type="match status" value="1"/>
</dbReference>
<evidence type="ECO:0000256" key="6">
    <source>
        <dbReference type="HAMAP-Rule" id="MF_01885"/>
    </source>
</evidence>
<keyword evidence="3 6" id="KW-0808">Transferase</keyword>
<dbReference type="GO" id="GO:0005737">
    <property type="term" value="C:cytoplasm"/>
    <property type="evidence" value="ECO:0007669"/>
    <property type="project" value="UniProtKB-SubCell"/>
</dbReference>
<accession>A0A5D4XS67</accession>
<keyword evidence="5 6" id="KW-0819">tRNA processing</keyword>
<dbReference type="Proteomes" id="UP000324973">
    <property type="component" value="Unassembled WGS sequence"/>
</dbReference>
<keyword evidence="2 6" id="KW-0489">Methyltransferase</keyword>
<dbReference type="RefSeq" id="WP_149104098.1">
    <property type="nucleotide sequence ID" value="NZ_VTFT01000001.1"/>
</dbReference>
<evidence type="ECO:0000256" key="7">
    <source>
        <dbReference type="PIRSR" id="PIRSR029256-1"/>
    </source>
</evidence>
<evidence type="ECO:0000256" key="4">
    <source>
        <dbReference type="ARBA" id="ARBA00022691"/>
    </source>
</evidence>
<dbReference type="EMBL" id="VTFT01000001">
    <property type="protein sequence ID" value="TYT27547.1"/>
    <property type="molecule type" value="Genomic_DNA"/>
</dbReference>
<proteinExistence type="inferred from homology"/>
<evidence type="ECO:0000256" key="5">
    <source>
        <dbReference type="ARBA" id="ARBA00022694"/>
    </source>
</evidence>
<reference evidence="9 10" key="1">
    <citation type="submission" date="2019-08" db="EMBL/GenBank/DDBJ databases">
        <title>Luteimonas viscosus sp. nov., isolated from soil of a sunflower field.</title>
        <authorList>
            <person name="Jianli Z."/>
            <person name="Ying Z."/>
        </authorList>
    </citation>
    <scope>NUCLEOTIDE SEQUENCE [LARGE SCALE GENOMIC DNA]</scope>
    <source>
        <strain evidence="9 10">XBU10</strain>
    </source>
</reference>
<evidence type="ECO:0000313" key="9">
    <source>
        <dbReference type="EMBL" id="TYT27547.1"/>
    </source>
</evidence>
<dbReference type="PANTHER" id="PTHR42971:SF1">
    <property type="entry name" value="TRNA (CYTIDINE(34)-2'-O)-METHYLTRANSFERASE"/>
    <property type="match status" value="1"/>
</dbReference>
<dbReference type="GO" id="GO:0141102">
    <property type="term" value="F:tRNA (5-carboxymethylaminomethyluridine(34)-2'-O)-methyltransferase activity"/>
    <property type="evidence" value="ECO:0007669"/>
    <property type="project" value="RHEA"/>
</dbReference>
<dbReference type="InterPro" id="IPR016914">
    <property type="entry name" value="TrmL"/>
</dbReference>
<comment type="subunit">
    <text evidence="6">Homodimer.</text>
</comment>
<evidence type="ECO:0000259" key="8">
    <source>
        <dbReference type="Pfam" id="PF00588"/>
    </source>
</evidence>
<comment type="similarity">
    <text evidence="6">Belongs to the class IV-like SAM-binding methyltransferase superfamily. RNA methyltransferase TrmH family. TrmL subfamily.</text>
</comment>
<feature type="binding site" evidence="6 7">
    <location>
        <position position="113"/>
    </location>
    <ligand>
        <name>S-adenosyl-L-methionine</name>
        <dbReference type="ChEBI" id="CHEBI:59789"/>
    </ligand>
</feature>
<keyword evidence="10" id="KW-1185">Reference proteome</keyword>
<name>A0A5D4XS67_9GAMM</name>
<dbReference type="OrthoDB" id="9789043at2"/>
<dbReference type="InterPro" id="IPR029026">
    <property type="entry name" value="tRNA_m1G_MTases_N"/>
</dbReference>
<evidence type="ECO:0000256" key="3">
    <source>
        <dbReference type="ARBA" id="ARBA00022679"/>
    </source>
</evidence>
<dbReference type="InterPro" id="IPR029028">
    <property type="entry name" value="Alpha/beta_knot_MTases"/>
</dbReference>